<gene>
    <name evidence="1" type="ORF">R1flu_024360</name>
</gene>
<protein>
    <submittedName>
        <fullName evidence="1">Uncharacterized protein</fullName>
    </submittedName>
</protein>
<organism evidence="1 2">
    <name type="scientific">Riccia fluitans</name>
    <dbReference type="NCBI Taxonomy" id="41844"/>
    <lineage>
        <taxon>Eukaryota</taxon>
        <taxon>Viridiplantae</taxon>
        <taxon>Streptophyta</taxon>
        <taxon>Embryophyta</taxon>
        <taxon>Marchantiophyta</taxon>
        <taxon>Marchantiopsida</taxon>
        <taxon>Marchantiidae</taxon>
        <taxon>Marchantiales</taxon>
        <taxon>Ricciaceae</taxon>
        <taxon>Riccia</taxon>
    </lineage>
</organism>
<proteinExistence type="predicted"/>
<dbReference type="Proteomes" id="UP001605036">
    <property type="component" value="Unassembled WGS sequence"/>
</dbReference>
<keyword evidence="2" id="KW-1185">Reference proteome</keyword>
<reference evidence="1 2" key="1">
    <citation type="submission" date="2024-09" db="EMBL/GenBank/DDBJ databases">
        <title>Chromosome-scale assembly of Riccia fluitans.</title>
        <authorList>
            <person name="Paukszto L."/>
            <person name="Sawicki J."/>
            <person name="Karawczyk K."/>
            <person name="Piernik-Szablinska J."/>
            <person name="Szczecinska M."/>
            <person name="Mazdziarz M."/>
        </authorList>
    </citation>
    <scope>NUCLEOTIDE SEQUENCE [LARGE SCALE GENOMIC DNA]</scope>
    <source>
        <strain evidence="1">Rf_01</strain>
        <tissue evidence="1">Aerial parts of the thallus</tissue>
    </source>
</reference>
<name>A0ABD1XUN8_9MARC</name>
<comment type="caution">
    <text evidence="1">The sequence shown here is derived from an EMBL/GenBank/DDBJ whole genome shotgun (WGS) entry which is preliminary data.</text>
</comment>
<dbReference type="AlphaFoldDB" id="A0ABD1XUN8"/>
<accession>A0ABD1XUN8</accession>
<evidence type="ECO:0000313" key="2">
    <source>
        <dbReference type="Proteomes" id="UP001605036"/>
    </source>
</evidence>
<sequence length="103" mass="11091">MATLPTSCGMIDPHLGSVGITSVASDSCSSSCGSPPKTFNMRDLLNAARKTPSGNGGMWKGMKLPMQKLKTSMTSLEMTEVHLTMKREGGRKKSLNFQRAVQK</sequence>
<evidence type="ECO:0000313" key="1">
    <source>
        <dbReference type="EMBL" id="KAL2612668.1"/>
    </source>
</evidence>
<dbReference type="EMBL" id="JBHFFA010000007">
    <property type="protein sequence ID" value="KAL2612668.1"/>
    <property type="molecule type" value="Genomic_DNA"/>
</dbReference>